<dbReference type="EMBL" id="CP071503">
    <property type="protein sequence ID" value="QSX32768.1"/>
    <property type="molecule type" value="Genomic_DNA"/>
</dbReference>
<dbReference type="PANTHER" id="PTHR43441">
    <property type="entry name" value="RIBOSOMAL-PROTEIN-SERINE ACETYLTRANSFERASE"/>
    <property type="match status" value="1"/>
</dbReference>
<dbReference type="InterPro" id="IPR016181">
    <property type="entry name" value="Acyl_CoA_acyltransferase"/>
</dbReference>
<sequence length="183" mass="20575">MALATGLMIGPLTLKPLAMADSAAFWQHIEQNRAIYQDTIPFVSGTHTLGQLEQLLTANLAKQAQNEAQFYGLWHGTEMAGYLLVREINPQARWAEIGYMLGQQWHGQGIITKACQLLIDDLFDVSAMDKIALCCNDNNHASIAVAKRLGFTLEGTLRQYFVVNQVRRNMCCFGLLREEWQQS</sequence>
<organism evidence="2 3">
    <name type="scientific">Shewanella avicenniae</name>
    <dbReference type="NCBI Taxonomy" id="2814294"/>
    <lineage>
        <taxon>Bacteria</taxon>
        <taxon>Pseudomonadati</taxon>
        <taxon>Pseudomonadota</taxon>
        <taxon>Gammaproteobacteria</taxon>
        <taxon>Alteromonadales</taxon>
        <taxon>Shewanellaceae</taxon>
        <taxon>Shewanella</taxon>
    </lineage>
</organism>
<accession>A0ABX7QPX8</accession>
<dbReference type="Pfam" id="PF13302">
    <property type="entry name" value="Acetyltransf_3"/>
    <property type="match status" value="1"/>
</dbReference>
<gene>
    <name evidence="2" type="ORF">JYB87_13580</name>
</gene>
<feature type="domain" description="N-acetyltransferase" evidence="1">
    <location>
        <begin position="12"/>
        <end position="169"/>
    </location>
</feature>
<evidence type="ECO:0000259" key="1">
    <source>
        <dbReference type="PROSITE" id="PS51186"/>
    </source>
</evidence>
<dbReference type="Proteomes" id="UP000662770">
    <property type="component" value="Chromosome"/>
</dbReference>
<dbReference type="SUPFAM" id="SSF55729">
    <property type="entry name" value="Acyl-CoA N-acyltransferases (Nat)"/>
    <property type="match status" value="1"/>
</dbReference>
<dbReference type="RefSeq" id="WP_207354008.1">
    <property type="nucleotide sequence ID" value="NZ_CP071503.1"/>
</dbReference>
<dbReference type="InterPro" id="IPR051908">
    <property type="entry name" value="Ribosomal_N-acetyltransferase"/>
</dbReference>
<evidence type="ECO:0000313" key="2">
    <source>
        <dbReference type="EMBL" id="QSX32768.1"/>
    </source>
</evidence>
<dbReference type="Gene3D" id="3.40.630.30">
    <property type="match status" value="1"/>
</dbReference>
<reference evidence="2 3" key="1">
    <citation type="submission" date="2021-03" db="EMBL/GenBank/DDBJ databases">
        <title>Novel species identification of genus Shewanella.</title>
        <authorList>
            <person name="Liu G."/>
            <person name="Zhang Q."/>
        </authorList>
    </citation>
    <scope>NUCLEOTIDE SEQUENCE [LARGE SCALE GENOMIC DNA]</scope>
    <source>
        <strain evidence="2 3">FJAT-51800</strain>
    </source>
</reference>
<evidence type="ECO:0000313" key="3">
    <source>
        <dbReference type="Proteomes" id="UP000662770"/>
    </source>
</evidence>
<dbReference type="PANTHER" id="PTHR43441:SF2">
    <property type="entry name" value="FAMILY ACETYLTRANSFERASE, PUTATIVE (AFU_ORTHOLOGUE AFUA_7G00850)-RELATED"/>
    <property type="match status" value="1"/>
</dbReference>
<dbReference type="PROSITE" id="PS51186">
    <property type="entry name" value="GNAT"/>
    <property type="match status" value="1"/>
</dbReference>
<protein>
    <submittedName>
        <fullName evidence="2">GNAT family N-acetyltransferase</fullName>
    </submittedName>
</protein>
<dbReference type="InterPro" id="IPR000182">
    <property type="entry name" value="GNAT_dom"/>
</dbReference>
<keyword evidence="3" id="KW-1185">Reference proteome</keyword>
<name>A0ABX7QPX8_9GAMM</name>
<proteinExistence type="predicted"/>